<dbReference type="Proteomes" id="UP000886191">
    <property type="component" value="Unassembled WGS sequence"/>
</dbReference>
<accession>A0A831QK51</accession>
<evidence type="ECO:0008006" key="2">
    <source>
        <dbReference type="Google" id="ProtNLM"/>
    </source>
</evidence>
<protein>
    <recommendedName>
        <fullName evidence="2">Protein gp37</fullName>
    </recommendedName>
</protein>
<proteinExistence type="predicted"/>
<evidence type="ECO:0000313" key="1">
    <source>
        <dbReference type="EMBL" id="HEA19693.1"/>
    </source>
</evidence>
<sequence>MALNKSKGNMYSFVDFTWNPIKGKCEQHDCIYCYMKQFKLNPVRLDEGELKVNLGLHRKIFVGSSTDMWAEDIPTRWISLSLMHADQYPNTYYYQSKNPKRFSEFDIFPHNFLGTTIETNRIDYDGDFSTAPLVNKRFAAMRNIKRLRKKTFITIEPIMDFDVIDFAKELLYCQPDFVNIGADSKRHNLPEPSWEKVQELIVELSKFTEVRQKSNLERLKHD</sequence>
<dbReference type="EMBL" id="DRGL01000013">
    <property type="protein sequence ID" value="HEA19693.1"/>
    <property type="molecule type" value="Genomic_DNA"/>
</dbReference>
<gene>
    <name evidence="1" type="ORF">ENH87_02095</name>
</gene>
<comment type="caution">
    <text evidence="1">The sequence shown here is derived from an EMBL/GenBank/DDBJ whole genome shotgun (WGS) entry which is preliminary data.</text>
</comment>
<dbReference type="AlphaFoldDB" id="A0A831QK51"/>
<name>A0A831QK51_9FLAO</name>
<reference evidence="1" key="1">
    <citation type="journal article" date="2020" name="mSystems">
        <title>Genome- and Community-Level Interaction Insights into Carbon Utilization and Element Cycling Functions of Hydrothermarchaeota in Hydrothermal Sediment.</title>
        <authorList>
            <person name="Zhou Z."/>
            <person name="Liu Y."/>
            <person name="Xu W."/>
            <person name="Pan J."/>
            <person name="Luo Z.H."/>
            <person name="Li M."/>
        </authorList>
    </citation>
    <scope>NUCLEOTIDE SEQUENCE [LARGE SCALE GENOMIC DNA]</scope>
    <source>
        <strain evidence="1">HyVt-345</strain>
    </source>
</reference>
<organism evidence="1">
    <name type="scientific">Pricia antarctica</name>
    <dbReference type="NCBI Taxonomy" id="641691"/>
    <lineage>
        <taxon>Bacteria</taxon>
        <taxon>Pseudomonadati</taxon>
        <taxon>Bacteroidota</taxon>
        <taxon>Flavobacteriia</taxon>
        <taxon>Flavobacteriales</taxon>
        <taxon>Flavobacteriaceae</taxon>
        <taxon>Pricia</taxon>
    </lineage>
</organism>